<organism evidence="1 2">
    <name type="scientific">Blautia wexlerae</name>
    <dbReference type="NCBI Taxonomy" id="418240"/>
    <lineage>
        <taxon>Bacteria</taxon>
        <taxon>Bacillati</taxon>
        <taxon>Bacillota</taxon>
        <taxon>Clostridia</taxon>
        <taxon>Lachnospirales</taxon>
        <taxon>Lachnospiraceae</taxon>
        <taxon>Blautia</taxon>
    </lineage>
</organism>
<sequence length="66" mass="6558">MSRYESKLNDPTAAVQPAGFCLFCISTCSGSCSGKCSGCSGGCKSSCSGGCKGGCYHSYAPGPAFP</sequence>
<dbReference type="RefSeq" id="WP_161276651.1">
    <property type="nucleotide sequence ID" value="NZ_WWUZ01000001.1"/>
</dbReference>
<reference evidence="1 2" key="1">
    <citation type="journal article" date="2019" name="Nat. Med.">
        <title>A library of human gut bacterial isolates paired with longitudinal multiomics data enables mechanistic microbiome research.</title>
        <authorList>
            <person name="Poyet M."/>
            <person name="Groussin M."/>
            <person name="Gibbons S.M."/>
            <person name="Avila-Pacheco J."/>
            <person name="Jiang X."/>
            <person name="Kearney S.M."/>
            <person name="Perrotta A.R."/>
            <person name="Berdy B."/>
            <person name="Zhao S."/>
            <person name="Lieberman T.D."/>
            <person name="Swanson P.K."/>
            <person name="Smith M."/>
            <person name="Roesemann S."/>
            <person name="Alexander J.E."/>
            <person name="Rich S.A."/>
            <person name="Livny J."/>
            <person name="Vlamakis H."/>
            <person name="Clish C."/>
            <person name="Bullock K."/>
            <person name="Deik A."/>
            <person name="Scott J."/>
            <person name="Pierce K.A."/>
            <person name="Xavier R.J."/>
            <person name="Alm E.J."/>
        </authorList>
    </citation>
    <scope>NUCLEOTIDE SEQUENCE [LARGE SCALE GENOMIC DNA]</scope>
    <source>
        <strain evidence="1 2">BIOML-A12</strain>
    </source>
</reference>
<gene>
    <name evidence="1" type="ORF">GT712_00035</name>
</gene>
<evidence type="ECO:0000313" key="2">
    <source>
        <dbReference type="Proteomes" id="UP000477156"/>
    </source>
</evidence>
<comment type="caution">
    <text evidence="1">The sequence shown here is derived from an EMBL/GenBank/DDBJ whole genome shotgun (WGS) entry which is preliminary data.</text>
</comment>
<evidence type="ECO:0000313" key="1">
    <source>
        <dbReference type="EMBL" id="MZS87519.1"/>
    </source>
</evidence>
<dbReference type="NCBIfam" id="TIGR04114">
    <property type="entry name" value="tSAM_targ_Cxxx"/>
    <property type="match status" value="1"/>
</dbReference>
<dbReference type="Proteomes" id="UP000477156">
    <property type="component" value="Unassembled WGS sequence"/>
</dbReference>
<proteinExistence type="predicted"/>
<accession>A0A6L8XNG4</accession>
<dbReference type="EMBL" id="WWVF01000001">
    <property type="protein sequence ID" value="MZS87519.1"/>
    <property type="molecule type" value="Genomic_DNA"/>
</dbReference>
<dbReference type="InterPro" id="IPR026393">
    <property type="entry name" value="tSAM_targ_Cxxx_rpt"/>
</dbReference>
<dbReference type="AlphaFoldDB" id="A0A6L8XNG4"/>
<name>A0A6L8XNG4_9FIRM</name>
<protein>
    <submittedName>
        <fullName evidence="1">Uncharacterized protein</fullName>
    </submittedName>
</protein>